<dbReference type="InterPro" id="IPR029044">
    <property type="entry name" value="Nucleotide-diphossugar_trans"/>
</dbReference>
<dbReference type="PANTHER" id="PTHR48090:SF7">
    <property type="entry name" value="RFBJ PROTEIN"/>
    <property type="match status" value="1"/>
</dbReference>
<dbReference type="InterPro" id="IPR001173">
    <property type="entry name" value="Glyco_trans_2-like"/>
</dbReference>
<evidence type="ECO:0000313" key="3">
    <source>
        <dbReference type="Proteomes" id="UP000739538"/>
    </source>
</evidence>
<dbReference type="AlphaFoldDB" id="A0A956NFM2"/>
<name>A0A956NFM2_UNCEI</name>
<sequence length="239" mass="25644">MQSDLVVIVIPAYNEAETLPTLLPRVREVLPHAEILVVDDGSADETADAARAAGAIVASHPINLGYGAAIQTGYIYGLARGAKAILQMDADGQHEPRSALRLLSELEAGADLVLGSRFLSGARTYRAPFARRVGMRLFSAISGTILGRPVTDPTTGFQALSPAVARFYADGNFFPPDFPDADVLIRVGLAGFRVTEVPVDMYEKDGPSIHSGAKPIYYVLKMLVTIVLLLTLPRRRLSA</sequence>
<dbReference type="SUPFAM" id="SSF53448">
    <property type="entry name" value="Nucleotide-diphospho-sugar transferases"/>
    <property type="match status" value="1"/>
</dbReference>
<evidence type="ECO:0000313" key="2">
    <source>
        <dbReference type="EMBL" id="MCA9757008.1"/>
    </source>
</evidence>
<evidence type="ECO:0000259" key="1">
    <source>
        <dbReference type="Pfam" id="PF00535"/>
    </source>
</evidence>
<dbReference type="InterPro" id="IPR050256">
    <property type="entry name" value="Glycosyltransferase_2"/>
</dbReference>
<reference evidence="2" key="2">
    <citation type="journal article" date="2021" name="Microbiome">
        <title>Successional dynamics and alternative stable states in a saline activated sludge microbial community over 9 years.</title>
        <authorList>
            <person name="Wang Y."/>
            <person name="Ye J."/>
            <person name="Ju F."/>
            <person name="Liu L."/>
            <person name="Boyd J.A."/>
            <person name="Deng Y."/>
            <person name="Parks D.H."/>
            <person name="Jiang X."/>
            <person name="Yin X."/>
            <person name="Woodcroft B.J."/>
            <person name="Tyson G.W."/>
            <person name="Hugenholtz P."/>
            <person name="Polz M.F."/>
            <person name="Zhang T."/>
        </authorList>
    </citation>
    <scope>NUCLEOTIDE SEQUENCE</scope>
    <source>
        <strain evidence="2">HKST-UBA02</strain>
    </source>
</reference>
<dbReference type="CDD" id="cd04179">
    <property type="entry name" value="DPM_DPG-synthase_like"/>
    <property type="match status" value="1"/>
</dbReference>
<dbReference type="Gene3D" id="3.90.550.10">
    <property type="entry name" value="Spore Coat Polysaccharide Biosynthesis Protein SpsA, Chain A"/>
    <property type="match status" value="1"/>
</dbReference>
<comment type="caution">
    <text evidence="2">The sequence shown here is derived from an EMBL/GenBank/DDBJ whole genome shotgun (WGS) entry which is preliminary data.</text>
</comment>
<feature type="domain" description="Glycosyltransferase 2-like" evidence="1">
    <location>
        <begin position="8"/>
        <end position="168"/>
    </location>
</feature>
<reference evidence="2" key="1">
    <citation type="submission" date="2020-04" db="EMBL/GenBank/DDBJ databases">
        <authorList>
            <person name="Zhang T."/>
        </authorList>
    </citation>
    <scope>NUCLEOTIDE SEQUENCE</scope>
    <source>
        <strain evidence="2">HKST-UBA02</strain>
    </source>
</reference>
<dbReference type="EMBL" id="JAGQHS010000077">
    <property type="protein sequence ID" value="MCA9757008.1"/>
    <property type="molecule type" value="Genomic_DNA"/>
</dbReference>
<organism evidence="2 3">
    <name type="scientific">Eiseniibacteriota bacterium</name>
    <dbReference type="NCBI Taxonomy" id="2212470"/>
    <lineage>
        <taxon>Bacteria</taxon>
        <taxon>Candidatus Eiseniibacteriota</taxon>
    </lineage>
</organism>
<dbReference type="Proteomes" id="UP000739538">
    <property type="component" value="Unassembled WGS sequence"/>
</dbReference>
<dbReference type="PANTHER" id="PTHR48090">
    <property type="entry name" value="UNDECAPRENYL-PHOSPHATE 4-DEOXY-4-FORMAMIDO-L-ARABINOSE TRANSFERASE-RELATED"/>
    <property type="match status" value="1"/>
</dbReference>
<gene>
    <name evidence="2" type="ORF">KDA27_14480</name>
</gene>
<accession>A0A956NFM2</accession>
<protein>
    <submittedName>
        <fullName evidence="2">Glycosyltransferase family 2 protein</fullName>
    </submittedName>
</protein>
<dbReference type="Pfam" id="PF00535">
    <property type="entry name" value="Glycos_transf_2"/>
    <property type="match status" value="1"/>
</dbReference>
<proteinExistence type="predicted"/>